<organism evidence="2 3">
    <name type="scientific">Rhizomicrobium electricum</name>
    <dbReference type="NCBI Taxonomy" id="480070"/>
    <lineage>
        <taxon>Bacteria</taxon>
        <taxon>Pseudomonadati</taxon>
        <taxon>Pseudomonadota</taxon>
        <taxon>Alphaproteobacteria</taxon>
        <taxon>Micropepsales</taxon>
        <taxon>Micropepsaceae</taxon>
        <taxon>Rhizomicrobium</taxon>
    </lineage>
</organism>
<dbReference type="Proteomes" id="UP001499951">
    <property type="component" value="Unassembled WGS sequence"/>
</dbReference>
<accession>A0ABN1DZ12</accession>
<keyword evidence="1" id="KW-0472">Membrane</keyword>
<keyword evidence="3" id="KW-1185">Reference proteome</keyword>
<protein>
    <recommendedName>
        <fullName evidence="4">DUF4175 domain-containing protein</fullName>
    </recommendedName>
</protein>
<gene>
    <name evidence="2" type="ORF">GCM10008942_00330</name>
</gene>
<evidence type="ECO:0008006" key="4">
    <source>
        <dbReference type="Google" id="ProtNLM"/>
    </source>
</evidence>
<sequence length="71" mass="7906">MTKVIALLGACAATVLVIVYAALPVDVPAWLLWLALAFGAAITLAWGWQTRFGTRRSSPDEIRPPTWIRWR</sequence>
<proteinExistence type="predicted"/>
<name>A0ABN1DZ12_9PROT</name>
<dbReference type="EMBL" id="BAAADD010000001">
    <property type="protein sequence ID" value="GAA0555799.1"/>
    <property type="molecule type" value="Genomic_DNA"/>
</dbReference>
<reference evidence="2 3" key="1">
    <citation type="journal article" date="2019" name="Int. J. Syst. Evol. Microbiol.">
        <title>The Global Catalogue of Microorganisms (GCM) 10K type strain sequencing project: providing services to taxonomists for standard genome sequencing and annotation.</title>
        <authorList>
            <consortium name="The Broad Institute Genomics Platform"/>
            <consortium name="The Broad Institute Genome Sequencing Center for Infectious Disease"/>
            <person name="Wu L."/>
            <person name="Ma J."/>
        </authorList>
    </citation>
    <scope>NUCLEOTIDE SEQUENCE [LARGE SCALE GENOMIC DNA]</scope>
    <source>
        <strain evidence="2 3">JCM 15089</strain>
    </source>
</reference>
<keyword evidence="1" id="KW-1133">Transmembrane helix</keyword>
<evidence type="ECO:0000256" key="1">
    <source>
        <dbReference type="SAM" id="Phobius"/>
    </source>
</evidence>
<keyword evidence="1" id="KW-0812">Transmembrane</keyword>
<evidence type="ECO:0000313" key="3">
    <source>
        <dbReference type="Proteomes" id="UP001499951"/>
    </source>
</evidence>
<feature type="transmembrane region" description="Helical" evidence="1">
    <location>
        <begin position="31"/>
        <end position="48"/>
    </location>
</feature>
<evidence type="ECO:0000313" key="2">
    <source>
        <dbReference type="EMBL" id="GAA0555799.1"/>
    </source>
</evidence>
<comment type="caution">
    <text evidence="2">The sequence shown here is derived from an EMBL/GenBank/DDBJ whole genome shotgun (WGS) entry which is preliminary data.</text>
</comment>
<dbReference type="RefSeq" id="WP_166930235.1">
    <property type="nucleotide sequence ID" value="NZ_BAAADD010000001.1"/>
</dbReference>